<sequence length="119" mass="13635">MKFWKPVTLRPPLLLSIAAITGCFIIVLEYLSRLSHRNGGLVFAVNGFSTTATFSYLYLPTLIAVFYSMLWSWVDLDAKRLEPYFQMSKEGGVPARDSLFLHYPFDFVAFAPYRALRRG</sequence>
<evidence type="ECO:0000256" key="1">
    <source>
        <dbReference type="SAM" id="Phobius"/>
    </source>
</evidence>
<dbReference type="PROSITE" id="PS51257">
    <property type="entry name" value="PROKAR_LIPOPROTEIN"/>
    <property type="match status" value="1"/>
</dbReference>
<name>A0AAE0DIY2_9LECA</name>
<gene>
    <name evidence="2" type="ORF">OEA41_003483</name>
</gene>
<organism evidence="2 3">
    <name type="scientific">Lepraria neglecta</name>
    <dbReference type="NCBI Taxonomy" id="209136"/>
    <lineage>
        <taxon>Eukaryota</taxon>
        <taxon>Fungi</taxon>
        <taxon>Dikarya</taxon>
        <taxon>Ascomycota</taxon>
        <taxon>Pezizomycotina</taxon>
        <taxon>Lecanoromycetes</taxon>
        <taxon>OSLEUM clade</taxon>
        <taxon>Lecanoromycetidae</taxon>
        <taxon>Lecanorales</taxon>
        <taxon>Lecanorineae</taxon>
        <taxon>Stereocaulaceae</taxon>
        <taxon>Lepraria</taxon>
    </lineage>
</organism>
<reference evidence="2" key="1">
    <citation type="submission" date="2022-11" db="EMBL/GenBank/DDBJ databases">
        <title>Chromosomal genome sequence assembly and mating type (MAT) locus characterization of the leprose asexual lichenized fungus Lepraria neglecta (Nyl.) Erichsen.</title>
        <authorList>
            <person name="Allen J.L."/>
            <person name="Pfeffer B."/>
        </authorList>
    </citation>
    <scope>NUCLEOTIDE SEQUENCE</scope>
    <source>
        <strain evidence="2">Allen 5258</strain>
    </source>
</reference>
<accession>A0AAE0DIY2</accession>
<dbReference type="EMBL" id="JASNWA010000008">
    <property type="protein sequence ID" value="KAK3171399.1"/>
    <property type="molecule type" value="Genomic_DNA"/>
</dbReference>
<dbReference type="Proteomes" id="UP001276659">
    <property type="component" value="Unassembled WGS sequence"/>
</dbReference>
<dbReference type="AlphaFoldDB" id="A0AAE0DIY2"/>
<keyword evidence="1" id="KW-1133">Transmembrane helix</keyword>
<keyword evidence="1" id="KW-0812">Transmembrane</keyword>
<dbReference type="InterPro" id="IPR021840">
    <property type="entry name" value="DUF3433"/>
</dbReference>
<feature type="transmembrane region" description="Helical" evidence="1">
    <location>
        <begin position="52"/>
        <end position="74"/>
    </location>
</feature>
<dbReference type="PANTHER" id="PTHR37544">
    <property type="entry name" value="SPRAY-RELATED"/>
    <property type="match status" value="1"/>
</dbReference>
<keyword evidence="3" id="KW-1185">Reference proteome</keyword>
<proteinExistence type="predicted"/>
<feature type="transmembrane region" description="Helical" evidence="1">
    <location>
        <begin position="12"/>
        <end position="32"/>
    </location>
</feature>
<evidence type="ECO:0000313" key="3">
    <source>
        <dbReference type="Proteomes" id="UP001276659"/>
    </source>
</evidence>
<dbReference type="PANTHER" id="PTHR37544:SF3">
    <property type="entry name" value="SPRAY"/>
    <property type="match status" value="1"/>
</dbReference>
<evidence type="ECO:0000313" key="2">
    <source>
        <dbReference type="EMBL" id="KAK3171399.1"/>
    </source>
</evidence>
<dbReference type="Pfam" id="PF11915">
    <property type="entry name" value="DUF3433"/>
    <property type="match status" value="1"/>
</dbReference>
<keyword evidence="1" id="KW-0472">Membrane</keyword>
<comment type="caution">
    <text evidence="2">The sequence shown here is derived from an EMBL/GenBank/DDBJ whole genome shotgun (WGS) entry which is preliminary data.</text>
</comment>
<protein>
    <submittedName>
        <fullName evidence="2">Uncharacterized protein</fullName>
    </submittedName>
</protein>